<organism evidence="1 2">
    <name type="scientific">Wenjunlia tyrosinilytica</name>
    <dbReference type="NCBI Taxonomy" id="1544741"/>
    <lineage>
        <taxon>Bacteria</taxon>
        <taxon>Bacillati</taxon>
        <taxon>Actinomycetota</taxon>
        <taxon>Actinomycetes</taxon>
        <taxon>Kitasatosporales</taxon>
        <taxon>Streptomycetaceae</taxon>
        <taxon>Wenjunlia</taxon>
    </lineage>
</organism>
<reference evidence="1" key="2">
    <citation type="submission" date="2020-09" db="EMBL/GenBank/DDBJ databases">
        <authorList>
            <person name="Sun Q."/>
            <person name="Zhou Y."/>
        </authorList>
    </citation>
    <scope>NUCLEOTIDE SEQUENCE</scope>
    <source>
        <strain evidence="1">CGMCC 4.7201</strain>
    </source>
</reference>
<name>A0A917ZX28_9ACTN</name>
<gene>
    <name evidence="1" type="ORF">GCM10012280_67430</name>
</gene>
<reference evidence="1" key="1">
    <citation type="journal article" date="2014" name="Int. J. Syst. Evol. Microbiol.">
        <title>Complete genome sequence of Corynebacterium casei LMG S-19264T (=DSM 44701T), isolated from a smear-ripened cheese.</title>
        <authorList>
            <consortium name="US DOE Joint Genome Institute (JGI-PGF)"/>
            <person name="Walter F."/>
            <person name="Albersmeier A."/>
            <person name="Kalinowski J."/>
            <person name="Ruckert C."/>
        </authorList>
    </citation>
    <scope>NUCLEOTIDE SEQUENCE</scope>
    <source>
        <strain evidence="1">CGMCC 4.7201</strain>
    </source>
</reference>
<evidence type="ECO:0000313" key="2">
    <source>
        <dbReference type="Proteomes" id="UP000641932"/>
    </source>
</evidence>
<comment type="caution">
    <text evidence="1">The sequence shown here is derived from an EMBL/GenBank/DDBJ whole genome shotgun (WGS) entry which is preliminary data.</text>
</comment>
<evidence type="ECO:0000313" key="1">
    <source>
        <dbReference type="EMBL" id="GGO99905.1"/>
    </source>
</evidence>
<dbReference type="EMBL" id="BMMS01000049">
    <property type="protein sequence ID" value="GGO99905.1"/>
    <property type="molecule type" value="Genomic_DNA"/>
</dbReference>
<dbReference type="Proteomes" id="UP000641932">
    <property type="component" value="Unassembled WGS sequence"/>
</dbReference>
<dbReference type="AlphaFoldDB" id="A0A917ZX28"/>
<protein>
    <submittedName>
        <fullName evidence="1">Uncharacterized protein</fullName>
    </submittedName>
</protein>
<proteinExistence type="predicted"/>
<accession>A0A917ZX28</accession>
<keyword evidence="2" id="KW-1185">Reference proteome</keyword>
<sequence>MSHQTTERVYRHQLVPAQLSIAMSVEETFDAGLAHRLERAGLTLGAAVRWGSETACASVLERRPAMLLLDLPRSGDEELAGLVRAASLIAPVAVLRPDGRDALTAFGAGALDVLDRHAPAAELAGRIYADLRRCIPASPTRWCAGTSASQRLLFDVISRAQAPICCHRLRLLLGTPSLPLTLRALKARIQRLLPAFADCGLELVADLQWGLATYRVRDAKTADARLQ</sequence>